<keyword evidence="1" id="KW-1133">Transmembrane helix</keyword>
<name>A0A8J3MR63_9CHLR</name>
<gene>
    <name evidence="2" type="ORF">KSX_28730</name>
</gene>
<feature type="transmembrane region" description="Helical" evidence="1">
    <location>
        <begin position="6"/>
        <end position="23"/>
    </location>
</feature>
<dbReference type="Proteomes" id="UP000612362">
    <property type="component" value="Unassembled WGS sequence"/>
</dbReference>
<dbReference type="EMBL" id="BNJF01000001">
    <property type="protein sequence ID" value="GHO44710.1"/>
    <property type="molecule type" value="Genomic_DNA"/>
</dbReference>
<keyword evidence="1" id="KW-0472">Membrane</keyword>
<sequence length="193" mass="20456">MSLPFTETQCFYVAILVFIVIGFQRGWKRELVSLVFVLLGVFLIRPDSGKTFMDFLGRLPQVFGFLVTGSSSSGGAQTPAQTTNFFLGPWGAIVLFAAIVGLGYYIGNKAFPKPGTPHERFLGVIPGIVAGAFILAYLSSLIPKTATGQSLFTVAVQAPDPGNFVPVLFLIAIVAVIVALIASRAKKAGGGKK</sequence>
<protein>
    <submittedName>
        <fullName evidence="2">Uncharacterized protein</fullName>
    </submittedName>
</protein>
<accession>A0A8J3MR63</accession>
<feature type="transmembrane region" description="Helical" evidence="1">
    <location>
        <begin position="87"/>
        <end position="107"/>
    </location>
</feature>
<comment type="caution">
    <text evidence="2">The sequence shown here is derived from an EMBL/GenBank/DDBJ whole genome shotgun (WGS) entry which is preliminary data.</text>
</comment>
<evidence type="ECO:0000256" key="1">
    <source>
        <dbReference type="SAM" id="Phobius"/>
    </source>
</evidence>
<feature type="transmembrane region" description="Helical" evidence="1">
    <location>
        <begin position="119"/>
        <end position="142"/>
    </location>
</feature>
<proteinExistence type="predicted"/>
<reference evidence="2" key="1">
    <citation type="submission" date="2020-10" db="EMBL/GenBank/DDBJ databases">
        <title>Taxonomic study of unclassified bacteria belonging to the class Ktedonobacteria.</title>
        <authorList>
            <person name="Yabe S."/>
            <person name="Wang C.M."/>
            <person name="Zheng Y."/>
            <person name="Sakai Y."/>
            <person name="Cavaletti L."/>
            <person name="Monciardini P."/>
            <person name="Donadio S."/>
        </authorList>
    </citation>
    <scope>NUCLEOTIDE SEQUENCE</scope>
    <source>
        <strain evidence="2">SOSP1-1</strain>
    </source>
</reference>
<evidence type="ECO:0000313" key="3">
    <source>
        <dbReference type="Proteomes" id="UP000612362"/>
    </source>
</evidence>
<dbReference type="AlphaFoldDB" id="A0A8J3MR63"/>
<keyword evidence="3" id="KW-1185">Reference proteome</keyword>
<feature type="transmembrane region" description="Helical" evidence="1">
    <location>
        <begin position="30"/>
        <end position="46"/>
    </location>
</feature>
<organism evidence="2 3">
    <name type="scientific">Ktedonospora formicarum</name>
    <dbReference type="NCBI Taxonomy" id="2778364"/>
    <lineage>
        <taxon>Bacteria</taxon>
        <taxon>Bacillati</taxon>
        <taxon>Chloroflexota</taxon>
        <taxon>Ktedonobacteria</taxon>
        <taxon>Ktedonobacterales</taxon>
        <taxon>Ktedonobacteraceae</taxon>
        <taxon>Ktedonospora</taxon>
    </lineage>
</organism>
<evidence type="ECO:0000313" key="2">
    <source>
        <dbReference type="EMBL" id="GHO44710.1"/>
    </source>
</evidence>
<feature type="transmembrane region" description="Helical" evidence="1">
    <location>
        <begin position="162"/>
        <end position="183"/>
    </location>
</feature>
<keyword evidence="1" id="KW-0812">Transmembrane</keyword>